<evidence type="ECO:0000313" key="3">
    <source>
        <dbReference type="EMBL" id="RIA89126.1"/>
    </source>
</evidence>
<dbReference type="InterPro" id="IPR011009">
    <property type="entry name" value="Kinase-like_dom_sf"/>
</dbReference>
<dbReference type="STRING" id="658196.A0A397SWT4"/>
<sequence length="729" mass="85461">MLKKIKKVETTVNGVNKLVKPCFTNDILPSTFVKALESVNEAVGPFVPLVTMITTLTKELAKAYENVQYNKKTCGILVNRVEAAEVAIKGLMRQKEEYIEQFLNQDYYESFERFVICLEKIKEFFYEISQLSKVEKFFTSSNIKEDFQNIIKEFDSCSNDLNLAISITTNEQMNKYLTIIHSDMIEVKKFLDNVEGGITSIDNNINEIICKINNIENQNNKIIEQNNKILEYGDKSKSLNFTPLNKEINNIYSLNEQVNNNQNFKLEAKRIESSELKDSSQFVIRKGTRVTIQKKVYQAMDVACKPIMNDVESIQKYLAILEKLKICPHIIQFYGLSEMYEKKMMIFEWAEYGTLRELYIKFDNKITWEAKISIARDICRGLAFLHSVNILHHDLRCENILIAEKMHPKISNFYFSREFNDATHPIDNINDMIHWLAPEKLRCISTEQNSEDNEYQEERYTIQCEIFSFGMLLWELCFQRKPYEDMTMTEIQRHVLDGNRETLDDGSCSNPIQEEYYSIIKLAWEQEPSLRPGIHHLFNMLQKSYENHINKYSLFHPTIMNMNFDIDNPSIAPLTPFNEGLRANRAHNYEKAWKCFEEHANAGKILAKYWQGRYYFEGKFVEKNFMKAKELFKEAADGKNADAQLYYAFCLISKNENNDYDNILKYLKMSAKQNNAIALYSLGKLYFYGKKNINPDKNKGIHYLKRAALRHHSKAEEFLRENNISICKF</sequence>
<dbReference type="InterPro" id="IPR053215">
    <property type="entry name" value="TKL_Ser/Thr_kinase"/>
</dbReference>
<dbReference type="SUPFAM" id="SSF81901">
    <property type="entry name" value="HCP-like"/>
    <property type="match status" value="1"/>
</dbReference>
<dbReference type="SMART" id="SM00671">
    <property type="entry name" value="SEL1"/>
    <property type="match status" value="3"/>
</dbReference>
<dbReference type="GO" id="GO:0004672">
    <property type="term" value="F:protein kinase activity"/>
    <property type="evidence" value="ECO:0007669"/>
    <property type="project" value="InterPro"/>
</dbReference>
<dbReference type="SUPFAM" id="SSF56112">
    <property type="entry name" value="Protein kinase-like (PK-like)"/>
    <property type="match status" value="1"/>
</dbReference>
<dbReference type="Proteomes" id="UP000265703">
    <property type="component" value="Unassembled WGS sequence"/>
</dbReference>
<dbReference type="Pfam" id="PF08238">
    <property type="entry name" value="Sel1"/>
    <property type="match status" value="2"/>
</dbReference>
<dbReference type="AlphaFoldDB" id="A0A397SWT4"/>
<dbReference type="GO" id="GO:0007166">
    <property type="term" value="P:cell surface receptor signaling pathway"/>
    <property type="evidence" value="ECO:0007669"/>
    <property type="project" value="InterPro"/>
</dbReference>
<evidence type="ECO:0000259" key="2">
    <source>
        <dbReference type="PROSITE" id="PS50011"/>
    </source>
</evidence>
<dbReference type="Gene3D" id="1.25.40.10">
    <property type="entry name" value="Tetratricopeptide repeat domain"/>
    <property type="match status" value="1"/>
</dbReference>
<dbReference type="PANTHER" id="PTHR45756">
    <property type="entry name" value="PALMITOYLTRANSFERASE"/>
    <property type="match status" value="1"/>
</dbReference>
<organism evidence="3 4">
    <name type="scientific">Glomus cerebriforme</name>
    <dbReference type="NCBI Taxonomy" id="658196"/>
    <lineage>
        <taxon>Eukaryota</taxon>
        <taxon>Fungi</taxon>
        <taxon>Fungi incertae sedis</taxon>
        <taxon>Mucoromycota</taxon>
        <taxon>Glomeromycotina</taxon>
        <taxon>Glomeromycetes</taxon>
        <taxon>Glomerales</taxon>
        <taxon>Glomeraceae</taxon>
        <taxon>Glomus</taxon>
    </lineage>
</organism>
<dbReference type="InterPro" id="IPR006597">
    <property type="entry name" value="Sel1-like"/>
</dbReference>
<feature type="coiled-coil region" evidence="1">
    <location>
        <begin position="198"/>
        <end position="225"/>
    </location>
</feature>
<name>A0A397SWT4_9GLOM</name>
<keyword evidence="4" id="KW-1185">Reference proteome</keyword>
<keyword evidence="1" id="KW-0175">Coiled coil</keyword>
<gene>
    <name evidence="3" type="ORF">C1645_773293</name>
</gene>
<dbReference type="InterPro" id="IPR036537">
    <property type="entry name" value="Adaptor_Cbl_N_dom_sf"/>
</dbReference>
<dbReference type="InterPro" id="IPR059179">
    <property type="entry name" value="MLKL-like_MCAfunc"/>
</dbReference>
<protein>
    <submittedName>
        <fullName evidence="3">Kinase-like domain-containing protein</fullName>
    </submittedName>
</protein>
<dbReference type="InterPro" id="IPR000719">
    <property type="entry name" value="Prot_kinase_dom"/>
</dbReference>
<evidence type="ECO:0000313" key="4">
    <source>
        <dbReference type="Proteomes" id="UP000265703"/>
    </source>
</evidence>
<reference evidence="3 4" key="1">
    <citation type="submission" date="2018-06" db="EMBL/GenBank/DDBJ databases">
        <title>Comparative genomics reveals the genomic features of Rhizophagus irregularis, R. cerebriforme, R. diaphanum and Gigaspora rosea, and their symbiotic lifestyle signature.</title>
        <authorList>
            <person name="Morin E."/>
            <person name="San Clemente H."/>
            <person name="Chen E.C.H."/>
            <person name="De La Providencia I."/>
            <person name="Hainaut M."/>
            <person name="Kuo A."/>
            <person name="Kohler A."/>
            <person name="Murat C."/>
            <person name="Tang N."/>
            <person name="Roy S."/>
            <person name="Loubradou J."/>
            <person name="Henrissat B."/>
            <person name="Grigoriev I.V."/>
            <person name="Corradi N."/>
            <person name="Roux C."/>
            <person name="Martin F.M."/>
        </authorList>
    </citation>
    <scope>NUCLEOTIDE SEQUENCE [LARGE SCALE GENOMIC DNA]</scope>
    <source>
        <strain evidence="3 4">DAOM 227022</strain>
    </source>
</reference>
<dbReference type="PANTHER" id="PTHR45756:SF1">
    <property type="entry name" value="PROTEIN KINASE DOMAIN CONTAINING PROTEIN"/>
    <property type="match status" value="1"/>
</dbReference>
<dbReference type="PROSITE" id="PS50011">
    <property type="entry name" value="PROTEIN_KINASE_DOM"/>
    <property type="match status" value="1"/>
</dbReference>
<dbReference type="CDD" id="cd21037">
    <property type="entry name" value="MLKL_NTD"/>
    <property type="match status" value="1"/>
</dbReference>
<dbReference type="Pfam" id="PF07714">
    <property type="entry name" value="PK_Tyr_Ser-Thr"/>
    <property type="match status" value="1"/>
</dbReference>
<dbReference type="InterPro" id="IPR001245">
    <property type="entry name" value="Ser-Thr/Tyr_kinase_cat_dom"/>
</dbReference>
<dbReference type="PROSITE" id="PS00109">
    <property type="entry name" value="PROTEIN_KINASE_TYR"/>
    <property type="match status" value="1"/>
</dbReference>
<comment type="caution">
    <text evidence="3">The sequence shown here is derived from an EMBL/GenBank/DDBJ whole genome shotgun (WGS) entry which is preliminary data.</text>
</comment>
<keyword evidence="3" id="KW-0418">Kinase</keyword>
<accession>A0A397SWT4</accession>
<dbReference type="InterPro" id="IPR008266">
    <property type="entry name" value="Tyr_kinase_AS"/>
</dbReference>
<dbReference type="EMBL" id="QKYT01000232">
    <property type="protein sequence ID" value="RIA89126.1"/>
    <property type="molecule type" value="Genomic_DNA"/>
</dbReference>
<dbReference type="Gene3D" id="1.20.930.20">
    <property type="entry name" value="Adaptor protein Cbl, N-terminal domain"/>
    <property type="match status" value="1"/>
</dbReference>
<dbReference type="OrthoDB" id="2314769at2759"/>
<keyword evidence="3" id="KW-0808">Transferase</keyword>
<dbReference type="Pfam" id="PF22215">
    <property type="entry name" value="MLKL_N"/>
    <property type="match status" value="1"/>
</dbReference>
<feature type="domain" description="Protein kinase" evidence="2">
    <location>
        <begin position="278"/>
        <end position="559"/>
    </location>
</feature>
<dbReference type="InterPro" id="IPR011990">
    <property type="entry name" value="TPR-like_helical_dom_sf"/>
</dbReference>
<dbReference type="GO" id="GO:0005524">
    <property type="term" value="F:ATP binding"/>
    <property type="evidence" value="ECO:0007669"/>
    <property type="project" value="InterPro"/>
</dbReference>
<dbReference type="InterPro" id="IPR054000">
    <property type="entry name" value="MLKL_N"/>
</dbReference>
<proteinExistence type="predicted"/>
<evidence type="ECO:0000256" key="1">
    <source>
        <dbReference type="SAM" id="Coils"/>
    </source>
</evidence>
<dbReference type="Gene3D" id="1.10.510.10">
    <property type="entry name" value="Transferase(Phosphotransferase) domain 1"/>
    <property type="match status" value="1"/>
</dbReference>